<reference evidence="1" key="2">
    <citation type="submission" date="2021-01" db="EMBL/GenBank/DDBJ databases">
        <authorList>
            <person name="Schikora-Tamarit M.A."/>
        </authorList>
    </citation>
    <scope>NUCLEOTIDE SEQUENCE</scope>
    <source>
        <strain evidence="1">CBS2887</strain>
    </source>
</reference>
<evidence type="ECO:0000313" key="1">
    <source>
        <dbReference type="EMBL" id="KAH3680357.1"/>
    </source>
</evidence>
<comment type="caution">
    <text evidence="1">The sequence shown here is derived from an EMBL/GenBank/DDBJ whole genome shotgun (WGS) entry which is preliminary data.</text>
</comment>
<gene>
    <name evidence="1" type="ORF">WICPIJ_008316</name>
</gene>
<keyword evidence="2" id="KW-1185">Reference proteome</keyword>
<sequence>MATSWLMTISALVLSVAVTSMNTFLVLTEILEASEFIIGVFTGDGGGLVQWDELDVLLGEEFVGERWSQGVQVVGTHGHQSSVTAQVGVELVLQRDEGLVRSFGEGDVSQDGSGSVWSQWSSGGIDGQGGCWSHQLVRWSGLSGQELVQRLGNTFDT</sequence>
<protein>
    <submittedName>
        <fullName evidence="1">Uncharacterized protein</fullName>
    </submittedName>
</protein>
<dbReference type="EMBL" id="JAEUBG010004746">
    <property type="protein sequence ID" value="KAH3680357.1"/>
    <property type="molecule type" value="Genomic_DNA"/>
</dbReference>
<dbReference type="Proteomes" id="UP000774326">
    <property type="component" value="Unassembled WGS sequence"/>
</dbReference>
<reference evidence="1" key="1">
    <citation type="journal article" date="2021" name="Open Biol.">
        <title>Shared evolutionary footprints suggest mitochondrial oxidative damage underlies multiple complex I losses in fungi.</title>
        <authorList>
            <person name="Schikora-Tamarit M.A."/>
            <person name="Marcet-Houben M."/>
            <person name="Nosek J."/>
            <person name="Gabaldon T."/>
        </authorList>
    </citation>
    <scope>NUCLEOTIDE SEQUENCE</scope>
    <source>
        <strain evidence="1">CBS2887</strain>
    </source>
</reference>
<name>A0A9P8PXJ6_WICPI</name>
<organism evidence="1 2">
    <name type="scientific">Wickerhamomyces pijperi</name>
    <name type="common">Yeast</name>
    <name type="synonym">Pichia pijperi</name>
    <dbReference type="NCBI Taxonomy" id="599730"/>
    <lineage>
        <taxon>Eukaryota</taxon>
        <taxon>Fungi</taxon>
        <taxon>Dikarya</taxon>
        <taxon>Ascomycota</taxon>
        <taxon>Saccharomycotina</taxon>
        <taxon>Saccharomycetes</taxon>
        <taxon>Phaffomycetales</taxon>
        <taxon>Wickerhamomycetaceae</taxon>
        <taxon>Wickerhamomyces</taxon>
    </lineage>
</organism>
<proteinExistence type="predicted"/>
<accession>A0A9P8PXJ6</accession>
<evidence type="ECO:0000313" key="2">
    <source>
        <dbReference type="Proteomes" id="UP000774326"/>
    </source>
</evidence>
<dbReference type="AlphaFoldDB" id="A0A9P8PXJ6"/>